<dbReference type="AlphaFoldDB" id="E1Z573"/>
<feature type="non-terminal residue" evidence="3">
    <location>
        <position position="1"/>
    </location>
</feature>
<keyword evidence="2" id="KW-0472">Membrane</keyword>
<evidence type="ECO:0000256" key="2">
    <source>
        <dbReference type="SAM" id="Phobius"/>
    </source>
</evidence>
<dbReference type="Gene3D" id="1.20.120.1630">
    <property type="match status" value="1"/>
</dbReference>
<dbReference type="OMA" id="SFWLIDP"/>
<evidence type="ECO:0000256" key="1">
    <source>
        <dbReference type="SAM" id="MobiDB-lite"/>
    </source>
</evidence>
<dbReference type="eggNOG" id="KOG4650">
    <property type="taxonomic scope" value="Eukaryota"/>
</dbReference>
<dbReference type="PANTHER" id="PTHR32251">
    <property type="entry name" value="3-OXO-5-ALPHA-STEROID 4-DEHYDROGENASE"/>
    <property type="match status" value="1"/>
</dbReference>
<feature type="non-terminal residue" evidence="3">
    <location>
        <position position="292"/>
    </location>
</feature>
<dbReference type="InterPro" id="IPR010721">
    <property type="entry name" value="UstE-like"/>
</dbReference>
<dbReference type="FunCoup" id="E1Z573">
    <property type="interactions" value="128"/>
</dbReference>
<feature type="transmembrane region" description="Helical" evidence="2">
    <location>
        <begin position="99"/>
        <end position="126"/>
    </location>
</feature>
<protein>
    <recommendedName>
        <fullName evidence="5">Steroid 5-alpha reductase C-terminal domain-containing protein</fullName>
    </recommendedName>
</protein>
<dbReference type="RefSeq" id="XP_005851576.1">
    <property type="nucleotide sequence ID" value="XM_005851514.1"/>
</dbReference>
<reference evidence="3 4" key="1">
    <citation type="journal article" date="2010" name="Plant Cell">
        <title>The Chlorella variabilis NC64A genome reveals adaptation to photosymbiosis, coevolution with viruses, and cryptic sex.</title>
        <authorList>
            <person name="Blanc G."/>
            <person name="Duncan G."/>
            <person name="Agarkova I."/>
            <person name="Borodovsky M."/>
            <person name="Gurnon J."/>
            <person name="Kuo A."/>
            <person name="Lindquist E."/>
            <person name="Lucas S."/>
            <person name="Pangilinan J."/>
            <person name="Polle J."/>
            <person name="Salamov A."/>
            <person name="Terry A."/>
            <person name="Yamada T."/>
            <person name="Dunigan D.D."/>
            <person name="Grigoriev I.V."/>
            <person name="Claverie J.M."/>
            <person name="Van Etten J.L."/>
        </authorList>
    </citation>
    <scope>NUCLEOTIDE SEQUENCE [LARGE SCALE GENOMIC DNA]</scope>
    <source>
        <strain evidence="3 4">NC64A</strain>
    </source>
</reference>
<evidence type="ECO:0000313" key="3">
    <source>
        <dbReference type="EMBL" id="EFN59474.1"/>
    </source>
</evidence>
<dbReference type="GO" id="GO:0016020">
    <property type="term" value="C:membrane"/>
    <property type="evidence" value="ECO:0007669"/>
    <property type="project" value="TreeGrafter"/>
</dbReference>
<keyword evidence="4" id="KW-1185">Reference proteome</keyword>
<dbReference type="EMBL" id="GL433836">
    <property type="protein sequence ID" value="EFN59474.1"/>
    <property type="molecule type" value="Genomic_DNA"/>
</dbReference>
<dbReference type="GeneID" id="17358684"/>
<dbReference type="OrthoDB" id="201504at2759"/>
<sequence length="292" mass="32771">QVDKIWSLIPIFYIWHFALHDKLSHASVPLNPRLAIMAALITVWGTRLTFNFARKGGYRWSAEDYRQASASPHASRPAAGRPAELPCERWPFIRQKVNALAFFLFNLTFIALYQNLLLLSLVAPAYLAWQNVGAPLNAIDAAAAALCVFFIAYESVADQQQWRFQSTKHAKLAAGKRLTAEESKGFLTSGLFRLSRHPNFWAEQSLWCSMYLFGVAASGRWLNWTIAAPIQLILLFQGSTWLTEKLSAAKYPRYADYQAATSCFIPWFPSSPKAQPRARRLSASQKAPTGAA</sequence>
<organism evidence="4">
    <name type="scientific">Chlorella variabilis</name>
    <name type="common">Green alga</name>
    <dbReference type="NCBI Taxonomy" id="554065"/>
    <lineage>
        <taxon>Eukaryota</taxon>
        <taxon>Viridiplantae</taxon>
        <taxon>Chlorophyta</taxon>
        <taxon>core chlorophytes</taxon>
        <taxon>Trebouxiophyceae</taxon>
        <taxon>Chlorellales</taxon>
        <taxon>Chlorellaceae</taxon>
        <taxon>Chlorella clade</taxon>
        <taxon>Chlorella</taxon>
    </lineage>
</organism>
<gene>
    <name evidence="3" type="ORF">CHLNCDRAFT_10018</name>
</gene>
<dbReference type="Pfam" id="PF06966">
    <property type="entry name" value="DUF1295"/>
    <property type="match status" value="2"/>
</dbReference>
<feature type="transmembrane region" description="Helical" evidence="2">
    <location>
        <begin position="132"/>
        <end position="153"/>
    </location>
</feature>
<dbReference type="KEGG" id="cvr:CHLNCDRAFT_10018"/>
<dbReference type="PANTHER" id="PTHR32251:SF23">
    <property type="entry name" value="3-OXO-5-ALPHA-STEROID 4-DEHYDROGENASE (DUF1295)"/>
    <property type="match status" value="1"/>
</dbReference>
<feature type="compositionally biased region" description="Polar residues" evidence="1">
    <location>
        <begin position="282"/>
        <end position="292"/>
    </location>
</feature>
<feature type="transmembrane region" description="Helical" evidence="2">
    <location>
        <begin position="34"/>
        <end position="53"/>
    </location>
</feature>
<evidence type="ECO:0000313" key="4">
    <source>
        <dbReference type="Proteomes" id="UP000008141"/>
    </source>
</evidence>
<feature type="region of interest" description="Disordered" evidence="1">
    <location>
        <begin position="272"/>
        <end position="292"/>
    </location>
</feature>
<evidence type="ECO:0008006" key="5">
    <source>
        <dbReference type="Google" id="ProtNLM"/>
    </source>
</evidence>
<dbReference type="Proteomes" id="UP000008141">
    <property type="component" value="Unassembled WGS sequence"/>
</dbReference>
<keyword evidence="2" id="KW-0812">Transmembrane</keyword>
<keyword evidence="2" id="KW-1133">Transmembrane helix</keyword>
<dbReference type="InParanoid" id="E1Z573"/>
<proteinExistence type="predicted"/>
<accession>E1Z573</accession>
<name>E1Z573_CHLVA</name>